<dbReference type="OrthoDB" id="3232410at2"/>
<evidence type="ECO:0000313" key="1">
    <source>
        <dbReference type="EMBL" id="KFI95234.1"/>
    </source>
</evidence>
<evidence type="ECO:0000313" key="2">
    <source>
        <dbReference type="Proteomes" id="UP000029033"/>
    </source>
</evidence>
<dbReference type="AlphaFoldDB" id="A0A087DI84"/>
<name>A0A087DI84_9BIFI</name>
<proteinExistence type="predicted"/>
<dbReference type="EMBL" id="JGZO01000004">
    <property type="protein sequence ID" value="KFI95234.1"/>
    <property type="molecule type" value="Genomic_DNA"/>
</dbReference>
<gene>
    <name evidence="1" type="ORF">BSCA_1052</name>
</gene>
<keyword evidence="2" id="KW-1185">Reference proteome</keyword>
<dbReference type="Proteomes" id="UP000029033">
    <property type="component" value="Unassembled WGS sequence"/>
</dbReference>
<dbReference type="RefSeq" id="WP_033519389.1">
    <property type="nucleotide sequence ID" value="NZ_CAUPKV010000031.1"/>
</dbReference>
<dbReference type="eggNOG" id="ENOG5031U26">
    <property type="taxonomic scope" value="Bacteria"/>
</dbReference>
<protein>
    <submittedName>
        <fullName evidence="1">Uncharacterized protein</fullName>
    </submittedName>
</protein>
<dbReference type="GeneID" id="85166026"/>
<comment type="caution">
    <text evidence="1">The sequence shown here is derived from an EMBL/GenBank/DDBJ whole genome shotgun (WGS) entry which is preliminary data.</text>
</comment>
<dbReference type="STRING" id="158787.BSCA_1052"/>
<organism evidence="1 2">
    <name type="scientific">Bifidobacterium scardovii</name>
    <dbReference type="NCBI Taxonomy" id="158787"/>
    <lineage>
        <taxon>Bacteria</taxon>
        <taxon>Bacillati</taxon>
        <taxon>Actinomycetota</taxon>
        <taxon>Actinomycetes</taxon>
        <taxon>Bifidobacteriales</taxon>
        <taxon>Bifidobacteriaceae</taxon>
        <taxon>Bifidobacterium</taxon>
    </lineage>
</organism>
<accession>A0A087DI84</accession>
<reference evidence="1 2" key="1">
    <citation type="submission" date="2014-03" db="EMBL/GenBank/DDBJ databases">
        <title>Genomics of Bifidobacteria.</title>
        <authorList>
            <person name="Ventura M."/>
            <person name="Milani C."/>
            <person name="Lugli G.A."/>
        </authorList>
    </citation>
    <scope>NUCLEOTIDE SEQUENCE [LARGE SCALE GENOMIC DNA]</scope>
    <source>
        <strain evidence="1 2">LMG 21589</strain>
    </source>
</reference>
<sequence length="124" mass="14010">MAERTVVRVVFDDAREASAFLQRCRRQHLDATVEDQRPIGTVKKNGPALAAWLMAHRGWQSIADAANRDSAWKAAWKIRQGKRRGFESMQFDARPVNRNGSWAVEARYKGRGVKPAADGMDPLF</sequence>